<reference evidence="2" key="2">
    <citation type="submission" date="2023-06" db="EMBL/GenBank/DDBJ databases">
        <authorList>
            <person name="Ma L."/>
            <person name="Liu K.-W."/>
            <person name="Li Z."/>
            <person name="Hsiao Y.-Y."/>
            <person name="Qi Y."/>
            <person name="Fu T."/>
            <person name="Tang G."/>
            <person name="Zhang D."/>
            <person name="Sun W.-H."/>
            <person name="Liu D.-K."/>
            <person name="Li Y."/>
            <person name="Chen G.-Z."/>
            <person name="Liu X.-D."/>
            <person name="Liao X.-Y."/>
            <person name="Jiang Y.-T."/>
            <person name="Yu X."/>
            <person name="Hao Y."/>
            <person name="Huang J."/>
            <person name="Zhao X.-W."/>
            <person name="Ke S."/>
            <person name="Chen Y.-Y."/>
            <person name="Wu W.-L."/>
            <person name="Hsu J.-L."/>
            <person name="Lin Y.-F."/>
            <person name="Huang M.-D."/>
            <person name="Li C.-Y."/>
            <person name="Huang L."/>
            <person name="Wang Z.-W."/>
            <person name="Zhao X."/>
            <person name="Zhong W.-Y."/>
            <person name="Peng D.-H."/>
            <person name="Ahmad S."/>
            <person name="Lan S."/>
            <person name="Zhang J.-S."/>
            <person name="Tsai W.-C."/>
            <person name="Van De Peer Y."/>
            <person name="Liu Z.-J."/>
        </authorList>
    </citation>
    <scope>NUCLEOTIDE SEQUENCE</scope>
    <source>
        <strain evidence="2">SCP</strain>
        <tissue evidence="2">Leaves</tissue>
    </source>
</reference>
<organism evidence="2 3">
    <name type="scientific">Acorus gramineus</name>
    <name type="common">Dwarf sweet flag</name>
    <dbReference type="NCBI Taxonomy" id="55184"/>
    <lineage>
        <taxon>Eukaryota</taxon>
        <taxon>Viridiplantae</taxon>
        <taxon>Streptophyta</taxon>
        <taxon>Embryophyta</taxon>
        <taxon>Tracheophyta</taxon>
        <taxon>Spermatophyta</taxon>
        <taxon>Magnoliopsida</taxon>
        <taxon>Liliopsida</taxon>
        <taxon>Acoraceae</taxon>
        <taxon>Acorus</taxon>
    </lineage>
</organism>
<dbReference type="Proteomes" id="UP001179952">
    <property type="component" value="Unassembled WGS sequence"/>
</dbReference>
<feature type="region of interest" description="Disordered" evidence="1">
    <location>
        <begin position="56"/>
        <end position="78"/>
    </location>
</feature>
<evidence type="ECO:0000313" key="3">
    <source>
        <dbReference type="Proteomes" id="UP001179952"/>
    </source>
</evidence>
<protein>
    <submittedName>
        <fullName evidence="2">Uncharacterized protein</fullName>
    </submittedName>
</protein>
<evidence type="ECO:0000313" key="2">
    <source>
        <dbReference type="EMBL" id="KAK1277976.1"/>
    </source>
</evidence>
<name>A0AAV9BMP3_ACOGR</name>
<proteinExistence type="predicted"/>
<comment type="caution">
    <text evidence="2">The sequence shown here is derived from an EMBL/GenBank/DDBJ whole genome shotgun (WGS) entry which is preliminary data.</text>
</comment>
<gene>
    <name evidence="2" type="ORF">QJS04_geneDACA018841</name>
</gene>
<evidence type="ECO:0000256" key="1">
    <source>
        <dbReference type="SAM" id="MobiDB-lite"/>
    </source>
</evidence>
<reference evidence="2" key="1">
    <citation type="journal article" date="2023" name="Nat. Commun.">
        <title>Diploid and tetraploid genomes of Acorus and the evolution of monocots.</title>
        <authorList>
            <person name="Ma L."/>
            <person name="Liu K.W."/>
            <person name="Li Z."/>
            <person name="Hsiao Y.Y."/>
            <person name="Qi Y."/>
            <person name="Fu T."/>
            <person name="Tang G.D."/>
            <person name="Zhang D."/>
            <person name="Sun W.H."/>
            <person name="Liu D.K."/>
            <person name="Li Y."/>
            <person name="Chen G.Z."/>
            <person name="Liu X.D."/>
            <person name="Liao X.Y."/>
            <person name="Jiang Y.T."/>
            <person name="Yu X."/>
            <person name="Hao Y."/>
            <person name="Huang J."/>
            <person name="Zhao X.W."/>
            <person name="Ke S."/>
            <person name="Chen Y.Y."/>
            <person name="Wu W.L."/>
            <person name="Hsu J.L."/>
            <person name="Lin Y.F."/>
            <person name="Huang M.D."/>
            <person name="Li C.Y."/>
            <person name="Huang L."/>
            <person name="Wang Z.W."/>
            <person name="Zhao X."/>
            <person name="Zhong W.Y."/>
            <person name="Peng D.H."/>
            <person name="Ahmad S."/>
            <person name="Lan S."/>
            <person name="Zhang J.S."/>
            <person name="Tsai W.C."/>
            <person name="Van de Peer Y."/>
            <person name="Liu Z.J."/>
        </authorList>
    </citation>
    <scope>NUCLEOTIDE SEQUENCE</scope>
    <source>
        <strain evidence="2">SCP</strain>
    </source>
</reference>
<dbReference type="EMBL" id="JAUJYN010000002">
    <property type="protein sequence ID" value="KAK1277976.1"/>
    <property type="molecule type" value="Genomic_DNA"/>
</dbReference>
<dbReference type="AlphaFoldDB" id="A0AAV9BMP3"/>
<keyword evidence="3" id="KW-1185">Reference proteome</keyword>
<sequence length="78" mass="8968">MSHIHFQGNNELLASHYIRELQPHIQGTRNWMDLMMVTQESKQALTVDRERSLRMHELGRTVSTTNGGTSLQDKNCST</sequence>
<feature type="compositionally biased region" description="Polar residues" evidence="1">
    <location>
        <begin position="61"/>
        <end position="78"/>
    </location>
</feature>
<accession>A0AAV9BMP3</accession>